<keyword evidence="4" id="KW-1185">Reference proteome</keyword>
<dbReference type="InterPro" id="IPR011990">
    <property type="entry name" value="TPR-like_helical_dom_sf"/>
</dbReference>
<sequence length="541" mass="59541">MIRKSGHKRYQPALWRRCRSVRSLRQFHARMVVTGFEADPAAVRELVYCAAVLIPGALVYAHQLFNRIAQPDLFVWNTLIRGAAHGPCPSDAVSLFLEMERRDASGSLQPNKYTFPFLLKACVRLSSSSLGNQLHAKITRHGLESDGFVKNALINFHANCGDMAAANVLFDGPARADVVAWSAMIAGHARRGDLEAARRLFEGTPCKDLISWNVMITGYARRGEMNKARELFDQLPHRDVVSWNAVIAGYLESGSPGKALEVFEEMTRAGESPDEVTMLSLLSACAELSALDAGARMHASLAAMVRSRRVRPTVTLGNALIAMYARCGSIERALEVFRGMAERDISTWNSVIGGLALHGHAREAMRVFADMRQRRVRPDEVTFVSVLTACSHRGLVKEGRWCYALMTEEYGIKPNVKHLGCMVDMLGRAGLLQEALRFAEQMGVEPNPVVWRALLGACRTHGDVRLAEFANARLLRVSGGADSGDYVLLSNTYASVGEWGEVEKVRMLMDERGVPKAAGRSLVQARPSSISLSSEGLLFAR</sequence>
<dbReference type="NCBIfam" id="TIGR00756">
    <property type="entry name" value="PPR"/>
    <property type="match status" value="4"/>
</dbReference>
<dbReference type="InterPro" id="IPR002885">
    <property type="entry name" value="PPR_rpt"/>
</dbReference>
<dbReference type="FunFam" id="1.25.40.10:FF:000470">
    <property type="entry name" value="Pentatricopeptide repeat-containing protein At5g66520"/>
    <property type="match status" value="1"/>
</dbReference>
<gene>
    <name evidence="3" type="ORF">SI8410_05006775</name>
</gene>
<dbReference type="InterPro" id="IPR046848">
    <property type="entry name" value="E_motif"/>
</dbReference>
<dbReference type="OrthoDB" id="185373at2759"/>
<feature type="repeat" description="PPR" evidence="2">
    <location>
        <begin position="239"/>
        <end position="273"/>
    </location>
</feature>
<accession>A0A7I8KF02</accession>
<dbReference type="GO" id="GO:0009451">
    <property type="term" value="P:RNA modification"/>
    <property type="evidence" value="ECO:0007669"/>
    <property type="project" value="InterPro"/>
</dbReference>
<dbReference type="Gene3D" id="1.25.40.10">
    <property type="entry name" value="Tetratricopeptide repeat domain"/>
    <property type="match status" value="5"/>
</dbReference>
<protein>
    <submittedName>
        <fullName evidence="3">Uncharacterized protein</fullName>
    </submittedName>
</protein>
<organism evidence="3 4">
    <name type="scientific">Spirodela intermedia</name>
    <name type="common">Intermediate duckweed</name>
    <dbReference type="NCBI Taxonomy" id="51605"/>
    <lineage>
        <taxon>Eukaryota</taxon>
        <taxon>Viridiplantae</taxon>
        <taxon>Streptophyta</taxon>
        <taxon>Embryophyta</taxon>
        <taxon>Tracheophyta</taxon>
        <taxon>Spermatophyta</taxon>
        <taxon>Magnoliopsida</taxon>
        <taxon>Liliopsida</taxon>
        <taxon>Araceae</taxon>
        <taxon>Lemnoideae</taxon>
        <taxon>Spirodela</taxon>
    </lineage>
</organism>
<proteinExistence type="predicted"/>
<dbReference type="FunFam" id="1.25.40.10:FF:000090">
    <property type="entry name" value="Pentatricopeptide repeat-containing protein, chloroplastic"/>
    <property type="match status" value="1"/>
</dbReference>
<dbReference type="Pfam" id="PF13041">
    <property type="entry name" value="PPR_2"/>
    <property type="match status" value="2"/>
</dbReference>
<feature type="repeat" description="PPR" evidence="2">
    <location>
        <begin position="344"/>
        <end position="378"/>
    </location>
</feature>
<dbReference type="Pfam" id="PF20431">
    <property type="entry name" value="E_motif"/>
    <property type="match status" value="1"/>
</dbReference>
<evidence type="ECO:0000313" key="3">
    <source>
        <dbReference type="EMBL" id="CAA7396112.1"/>
    </source>
</evidence>
<dbReference type="Proteomes" id="UP000663760">
    <property type="component" value="Chromosome 5"/>
</dbReference>
<evidence type="ECO:0000256" key="1">
    <source>
        <dbReference type="ARBA" id="ARBA00022737"/>
    </source>
</evidence>
<feature type="repeat" description="PPR" evidence="2">
    <location>
        <begin position="208"/>
        <end position="238"/>
    </location>
</feature>
<dbReference type="PROSITE" id="PS51375">
    <property type="entry name" value="PPR"/>
    <property type="match status" value="3"/>
</dbReference>
<dbReference type="PANTHER" id="PTHR47926">
    <property type="entry name" value="PENTATRICOPEPTIDE REPEAT-CONTAINING PROTEIN"/>
    <property type="match status" value="1"/>
</dbReference>
<dbReference type="PANTHER" id="PTHR47926:SF391">
    <property type="entry name" value="TETRATRICOPEPTIDE-LIKE HELICAL DOMAIN SUPERFAMILY"/>
    <property type="match status" value="1"/>
</dbReference>
<dbReference type="AlphaFoldDB" id="A0A7I8KF02"/>
<name>A0A7I8KF02_SPIIN</name>
<evidence type="ECO:0000313" key="4">
    <source>
        <dbReference type="Proteomes" id="UP000663760"/>
    </source>
</evidence>
<dbReference type="EMBL" id="LR746268">
    <property type="protein sequence ID" value="CAA7396112.1"/>
    <property type="molecule type" value="Genomic_DNA"/>
</dbReference>
<evidence type="ECO:0000256" key="2">
    <source>
        <dbReference type="PROSITE-ProRule" id="PRU00708"/>
    </source>
</evidence>
<dbReference type="InterPro" id="IPR046960">
    <property type="entry name" value="PPR_At4g14850-like_plant"/>
</dbReference>
<dbReference type="GO" id="GO:0003723">
    <property type="term" value="F:RNA binding"/>
    <property type="evidence" value="ECO:0007669"/>
    <property type="project" value="InterPro"/>
</dbReference>
<dbReference type="Pfam" id="PF01535">
    <property type="entry name" value="PPR"/>
    <property type="match status" value="3"/>
</dbReference>
<keyword evidence="1" id="KW-0677">Repeat</keyword>
<reference evidence="3" key="1">
    <citation type="submission" date="2020-02" db="EMBL/GenBank/DDBJ databases">
        <authorList>
            <person name="Scholz U."/>
            <person name="Mascher M."/>
            <person name="Fiebig A."/>
        </authorList>
    </citation>
    <scope>NUCLEOTIDE SEQUENCE</scope>
</reference>